<keyword evidence="3" id="KW-1185">Reference proteome</keyword>
<comment type="caution">
    <text evidence="2">The sequence shown here is derived from an EMBL/GenBank/DDBJ whole genome shotgun (WGS) entry which is preliminary data.</text>
</comment>
<name>A0A4C1WUD0_EUMVA</name>
<evidence type="ECO:0000313" key="3">
    <source>
        <dbReference type="Proteomes" id="UP000299102"/>
    </source>
</evidence>
<sequence>MFLNSRLHNANNTRDRRTAGAARTPPEVLAQRIVPQTIGQSTSRVDSSRLEKGGGTAEPISSAVPEVDRACDGAFAGIGCRVTARTAYRRTASGDGRALARSSGQEQPPLPDRRAAYLEARKLISNNSLM</sequence>
<organism evidence="2 3">
    <name type="scientific">Eumeta variegata</name>
    <name type="common">Bagworm moth</name>
    <name type="synonym">Eumeta japonica</name>
    <dbReference type="NCBI Taxonomy" id="151549"/>
    <lineage>
        <taxon>Eukaryota</taxon>
        <taxon>Metazoa</taxon>
        <taxon>Ecdysozoa</taxon>
        <taxon>Arthropoda</taxon>
        <taxon>Hexapoda</taxon>
        <taxon>Insecta</taxon>
        <taxon>Pterygota</taxon>
        <taxon>Neoptera</taxon>
        <taxon>Endopterygota</taxon>
        <taxon>Lepidoptera</taxon>
        <taxon>Glossata</taxon>
        <taxon>Ditrysia</taxon>
        <taxon>Tineoidea</taxon>
        <taxon>Psychidae</taxon>
        <taxon>Oiketicinae</taxon>
        <taxon>Eumeta</taxon>
    </lineage>
</organism>
<proteinExistence type="predicted"/>
<evidence type="ECO:0000313" key="2">
    <source>
        <dbReference type="EMBL" id="GBP54480.1"/>
    </source>
</evidence>
<gene>
    <name evidence="2" type="ORF">EVAR_47349_1</name>
</gene>
<feature type="region of interest" description="Disordered" evidence="1">
    <location>
        <begin position="91"/>
        <end position="110"/>
    </location>
</feature>
<dbReference type="EMBL" id="BGZK01000648">
    <property type="protein sequence ID" value="GBP54480.1"/>
    <property type="molecule type" value="Genomic_DNA"/>
</dbReference>
<dbReference type="AlphaFoldDB" id="A0A4C1WUD0"/>
<feature type="region of interest" description="Disordered" evidence="1">
    <location>
        <begin position="1"/>
        <end position="62"/>
    </location>
</feature>
<accession>A0A4C1WUD0</accession>
<evidence type="ECO:0000256" key="1">
    <source>
        <dbReference type="SAM" id="MobiDB-lite"/>
    </source>
</evidence>
<reference evidence="2 3" key="1">
    <citation type="journal article" date="2019" name="Commun. Biol.">
        <title>The bagworm genome reveals a unique fibroin gene that provides high tensile strength.</title>
        <authorList>
            <person name="Kono N."/>
            <person name="Nakamura H."/>
            <person name="Ohtoshi R."/>
            <person name="Tomita M."/>
            <person name="Numata K."/>
            <person name="Arakawa K."/>
        </authorList>
    </citation>
    <scope>NUCLEOTIDE SEQUENCE [LARGE SCALE GENOMIC DNA]</scope>
</reference>
<dbReference type="Proteomes" id="UP000299102">
    <property type="component" value="Unassembled WGS sequence"/>
</dbReference>
<protein>
    <submittedName>
        <fullName evidence="2">Uncharacterized protein</fullName>
    </submittedName>
</protein>